<dbReference type="AlphaFoldDB" id="A0A317CT89"/>
<evidence type="ECO:0000313" key="4">
    <source>
        <dbReference type="Proteomes" id="UP000245506"/>
    </source>
</evidence>
<dbReference type="RefSeq" id="WP_109821427.1">
    <property type="nucleotide sequence ID" value="NZ_QGKL01000004.1"/>
</dbReference>
<gene>
    <name evidence="3" type="ORF">DKT75_00235</name>
</gene>
<dbReference type="EMBL" id="QGKL01000004">
    <property type="protein sequence ID" value="PWQ99532.1"/>
    <property type="molecule type" value="Genomic_DNA"/>
</dbReference>
<feature type="compositionally biased region" description="Basic and acidic residues" evidence="1">
    <location>
        <begin position="255"/>
        <end position="282"/>
    </location>
</feature>
<feature type="domain" description="Bro-N" evidence="2">
    <location>
        <begin position="21"/>
        <end position="113"/>
    </location>
</feature>
<comment type="caution">
    <text evidence="3">The sequence shown here is derived from an EMBL/GenBank/DDBJ whole genome shotgun (WGS) entry which is preliminary data.</text>
</comment>
<name>A0A317CT89_9GAMM</name>
<accession>A0A317CT89</accession>
<protein>
    <submittedName>
        <fullName evidence="3">DNA damage-inducible protein D</fullName>
    </submittedName>
</protein>
<dbReference type="NCBIfam" id="NF008573">
    <property type="entry name" value="PRK11525.1"/>
    <property type="match status" value="1"/>
</dbReference>
<dbReference type="OrthoDB" id="9803893at2"/>
<evidence type="ECO:0000256" key="1">
    <source>
        <dbReference type="SAM" id="MobiDB-lite"/>
    </source>
</evidence>
<evidence type="ECO:0000313" key="3">
    <source>
        <dbReference type="EMBL" id="PWQ99532.1"/>
    </source>
</evidence>
<evidence type="ECO:0000259" key="2">
    <source>
        <dbReference type="Pfam" id="PF02498"/>
    </source>
</evidence>
<dbReference type="Pfam" id="PF02498">
    <property type="entry name" value="Bro-N"/>
    <property type="match status" value="1"/>
</dbReference>
<sequence length="282" mass="31975">MKKEQLYELTSTFEVHAQTTENEVEFWLARDLQHLLGYAEWRNFTLAISKAKTACEVSGHAITDHFVDVNKMVELGSGSTREVDDIMLTRYACYLVAQNGDPRKQEIAFAQTYFAMQTRKAELIEQRLLAMERVSARKKLAETEKELSQVIYEQTGDNKNFALIRSKGDTALFGKPTQSMKTQWKVPDNRPLADFAPTIILKAKDFATEITIFNAKSHGMGTESAISNEHITNNKAVRNTLIERGIHPENLPPAEDVKKVARRLKSEEKKSLNKPDVLDSDV</sequence>
<keyword evidence="4" id="KW-1185">Reference proteome</keyword>
<feature type="region of interest" description="Disordered" evidence="1">
    <location>
        <begin position="244"/>
        <end position="282"/>
    </location>
</feature>
<reference evidence="3 4" key="1">
    <citation type="submission" date="2018-05" db="EMBL/GenBank/DDBJ databases">
        <title>Leucothrix arctica sp. nov., isolated from Arctic seawater.</title>
        <authorList>
            <person name="Choi A."/>
            <person name="Baek K."/>
        </authorList>
    </citation>
    <scope>NUCLEOTIDE SEQUENCE [LARGE SCALE GENOMIC DNA]</scope>
    <source>
        <strain evidence="3 4">IMCC9719</strain>
    </source>
</reference>
<dbReference type="Proteomes" id="UP000245506">
    <property type="component" value="Unassembled WGS sequence"/>
</dbReference>
<organism evidence="3 4">
    <name type="scientific">Leucothrix arctica</name>
    <dbReference type="NCBI Taxonomy" id="1481894"/>
    <lineage>
        <taxon>Bacteria</taxon>
        <taxon>Pseudomonadati</taxon>
        <taxon>Pseudomonadota</taxon>
        <taxon>Gammaproteobacteria</taxon>
        <taxon>Thiotrichales</taxon>
        <taxon>Thiotrichaceae</taxon>
        <taxon>Leucothrix</taxon>
    </lineage>
</organism>
<dbReference type="InterPro" id="IPR003497">
    <property type="entry name" value="BRO_N_domain"/>
</dbReference>
<proteinExistence type="predicted"/>